<evidence type="ECO:0000256" key="1">
    <source>
        <dbReference type="SAM" id="Phobius"/>
    </source>
</evidence>
<gene>
    <name evidence="2" type="ORF">A2925_04940</name>
</gene>
<protein>
    <submittedName>
        <fullName evidence="2">Uncharacterized protein</fullName>
    </submittedName>
</protein>
<proteinExistence type="predicted"/>
<feature type="transmembrane region" description="Helical" evidence="1">
    <location>
        <begin position="12"/>
        <end position="31"/>
    </location>
</feature>
<keyword evidence="1" id="KW-0812">Transmembrane</keyword>
<reference evidence="2 3" key="1">
    <citation type="journal article" date="2016" name="Nat. Commun.">
        <title>Thousands of microbial genomes shed light on interconnected biogeochemical processes in an aquifer system.</title>
        <authorList>
            <person name="Anantharaman K."/>
            <person name="Brown C.T."/>
            <person name="Hug L.A."/>
            <person name="Sharon I."/>
            <person name="Castelle C.J."/>
            <person name="Probst A.J."/>
            <person name="Thomas B.C."/>
            <person name="Singh A."/>
            <person name="Wilkins M.J."/>
            <person name="Karaoz U."/>
            <person name="Brodie E.L."/>
            <person name="Williams K.H."/>
            <person name="Hubbard S.S."/>
            <person name="Banfield J.F."/>
        </authorList>
    </citation>
    <scope>NUCLEOTIDE SEQUENCE [LARGE SCALE GENOMIC DNA]</scope>
</reference>
<dbReference type="Proteomes" id="UP000178256">
    <property type="component" value="Unassembled WGS sequence"/>
</dbReference>
<evidence type="ECO:0000313" key="3">
    <source>
        <dbReference type="Proteomes" id="UP000178256"/>
    </source>
</evidence>
<name>A0A1F8GP66_9BACT</name>
<dbReference type="AlphaFoldDB" id="A0A1F8GP66"/>
<organism evidence="2 3">
    <name type="scientific">Candidatus Yanofskybacteria bacterium RIFCSPLOWO2_01_FULL_44_22</name>
    <dbReference type="NCBI Taxonomy" id="1802697"/>
    <lineage>
        <taxon>Bacteria</taxon>
        <taxon>Candidatus Yanofskyibacteriota</taxon>
    </lineage>
</organism>
<sequence>MESVFSRLNQRSVLTFLLLTVIAGAVSFFLLKKADTTINEIESIQSAPLFVARKEYLLDDTGIIENVSGWKTYRNEKYGFEVKYPADFEEYKSSREFGASQSSAYREVFVNIIPPSVNFREYLDALTRVRAKGQRDGRIVIFKKVSKAVSGREGFEEELYDSSINSFVIRTFADFTPLAIVSITVREGGKLEGKTGVSSGLRRVSDGITSTLRRVP</sequence>
<dbReference type="EMBL" id="MGKL01000008">
    <property type="protein sequence ID" value="OGN26229.1"/>
    <property type="molecule type" value="Genomic_DNA"/>
</dbReference>
<accession>A0A1F8GP66</accession>
<keyword evidence="1" id="KW-1133">Transmembrane helix</keyword>
<evidence type="ECO:0000313" key="2">
    <source>
        <dbReference type="EMBL" id="OGN26229.1"/>
    </source>
</evidence>
<comment type="caution">
    <text evidence="2">The sequence shown here is derived from an EMBL/GenBank/DDBJ whole genome shotgun (WGS) entry which is preliminary data.</text>
</comment>
<dbReference type="STRING" id="1802697.A2925_04940"/>
<keyword evidence="1" id="KW-0472">Membrane</keyword>